<dbReference type="AlphaFoldDB" id="A0A379WXY2"/>
<dbReference type="InterPro" id="IPR014756">
    <property type="entry name" value="Ig_E-set"/>
</dbReference>
<keyword evidence="2" id="KW-1133">Transmembrane helix</keyword>
<dbReference type="Gene3D" id="2.60.40.10">
    <property type="entry name" value="Immunoglobulins"/>
    <property type="match status" value="1"/>
</dbReference>
<feature type="transmembrane region" description="Helical" evidence="2">
    <location>
        <begin position="84"/>
        <end position="106"/>
    </location>
</feature>
<dbReference type="Proteomes" id="UP000254712">
    <property type="component" value="Unassembled WGS sequence"/>
</dbReference>
<evidence type="ECO:0000256" key="1">
    <source>
        <dbReference type="ARBA" id="ARBA00024201"/>
    </source>
</evidence>
<evidence type="ECO:0000313" key="5">
    <source>
        <dbReference type="Proteomes" id="UP000254712"/>
    </source>
</evidence>
<keyword evidence="2" id="KW-0812">Transmembrane</keyword>
<name>A0A379WXY2_SALET</name>
<dbReference type="InterPro" id="IPR021764">
    <property type="entry name" value="Enterochelin_esterase_N"/>
</dbReference>
<protein>
    <submittedName>
        <fullName evidence="4">Enterobactin/ferric enterobactin esterase</fullName>
    </submittedName>
</protein>
<dbReference type="GO" id="GO:0006826">
    <property type="term" value="P:iron ion transport"/>
    <property type="evidence" value="ECO:0007669"/>
    <property type="project" value="InterPro"/>
</dbReference>
<dbReference type="GO" id="GO:0005737">
    <property type="term" value="C:cytoplasm"/>
    <property type="evidence" value="ECO:0007669"/>
    <property type="project" value="InterPro"/>
</dbReference>
<dbReference type="SUPFAM" id="SSF81296">
    <property type="entry name" value="E set domains"/>
    <property type="match status" value="1"/>
</dbReference>
<sequence>MKEALATGSEAWWRTKTGPEWIREKDGNYRVTFWWRDPQGNETHSPIRRVWVYITGVTDHHQTRSLRRWRVLPERMSGAGVRRLALTGAAATVLFLPNAMTFLPLLRRAKRPIGTRCVKAGDSYYRRRLPTRLIREAGGEDVVMRFQRWKCRMRPFSRDGIVLKRRTRRL</sequence>
<evidence type="ECO:0000259" key="3">
    <source>
        <dbReference type="Pfam" id="PF11806"/>
    </source>
</evidence>
<accession>A0A379WXY2</accession>
<feature type="domain" description="Enterochelin esterase N-terminal" evidence="3">
    <location>
        <begin position="30"/>
        <end position="68"/>
    </location>
</feature>
<dbReference type="Pfam" id="PF11806">
    <property type="entry name" value="Enterochelin_N"/>
    <property type="match status" value="1"/>
</dbReference>
<reference evidence="4 5" key="1">
    <citation type="submission" date="2018-06" db="EMBL/GenBank/DDBJ databases">
        <authorList>
            <consortium name="Pathogen Informatics"/>
            <person name="Doyle S."/>
        </authorList>
    </citation>
    <scope>NUCLEOTIDE SEQUENCE [LARGE SCALE GENOMIC DNA]</scope>
    <source>
        <strain evidence="4 5">NCTC8261</strain>
    </source>
</reference>
<evidence type="ECO:0000313" key="4">
    <source>
        <dbReference type="EMBL" id="SUH38903.1"/>
    </source>
</evidence>
<comment type="similarity">
    <text evidence="1">Belongs to the Fes family.</text>
</comment>
<proteinExistence type="inferred from homology"/>
<evidence type="ECO:0000256" key="2">
    <source>
        <dbReference type="SAM" id="Phobius"/>
    </source>
</evidence>
<organism evidence="4 5">
    <name type="scientific">Salmonella enterica I</name>
    <dbReference type="NCBI Taxonomy" id="59201"/>
    <lineage>
        <taxon>Bacteria</taxon>
        <taxon>Pseudomonadati</taxon>
        <taxon>Pseudomonadota</taxon>
        <taxon>Gammaproteobacteria</taxon>
        <taxon>Enterobacterales</taxon>
        <taxon>Enterobacteriaceae</taxon>
        <taxon>Salmonella</taxon>
    </lineage>
</organism>
<keyword evidence="2" id="KW-0472">Membrane</keyword>
<dbReference type="EMBL" id="UGXT01000002">
    <property type="protein sequence ID" value="SUH38903.1"/>
    <property type="molecule type" value="Genomic_DNA"/>
</dbReference>
<dbReference type="GO" id="GO:0005506">
    <property type="term" value="F:iron ion binding"/>
    <property type="evidence" value="ECO:0007669"/>
    <property type="project" value="InterPro"/>
</dbReference>
<dbReference type="GO" id="GO:0008849">
    <property type="term" value="F:enterochelin esterase activity"/>
    <property type="evidence" value="ECO:0007669"/>
    <property type="project" value="InterPro"/>
</dbReference>
<gene>
    <name evidence="4" type="primary">fes_4</name>
    <name evidence="4" type="ORF">NCTC8261_05248</name>
</gene>
<dbReference type="InterPro" id="IPR013783">
    <property type="entry name" value="Ig-like_fold"/>
</dbReference>